<dbReference type="CDD" id="cd00200">
    <property type="entry name" value="WD40"/>
    <property type="match status" value="1"/>
</dbReference>
<evidence type="ECO:0008006" key="8">
    <source>
        <dbReference type="Google" id="ProtNLM"/>
    </source>
</evidence>
<dbReference type="InterPro" id="IPR001680">
    <property type="entry name" value="WD40_rpt"/>
</dbReference>
<evidence type="ECO:0000256" key="4">
    <source>
        <dbReference type="PROSITE-ProRule" id="PRU00221"/>
    </source>
</evidence>
<dbReference type="GO" id="GO:0000724">
    <property type="term" value="P:double-strand break repair via homologous recombination"/>
    <property type="evidence" value="ECO:0007669"/>
    <property type="project" value="TreeGrafter"/>
</dbReference>
<keyword evidence="7" id="KW-1185">Reference proteome</keyword>
<gene>
    <name evidence="6" type="ORF">OSTQU699_LOCUS2935</name>
</gene>
<dbReference type="SUPFAM" id="SSF50978">
    <property type="entry name" value="WD40 repeat-like"/>
    <property type="match status" value="1"/>
</dbReference>
<dbReference type="PROSITE" id="PS50082">
    <property type="entry name" value="WD_REPEATS_2"/>
    <property type="match status" value="4"/>
</dbReference>
<dbReference type="Proteomes" id="UP000708148">
    <property type="component" value="Unassembled WGS sequence"/>
</dbReference>
<evidence type="ECO:0000256" key="5">
    <source>
        <dbReference type="SAM" id="MobiDB-lite"/>
    </source>
</evidence>
<dbReference type="InterPro" id="IPR015943">
    <property type="entry name" value="WD40/YVTN_repeat-like_dom_sf"/>
</dbReference>
<feature type="repeat" description="WD" evidence="4">
    <location>
        <begin position="220"/>
        <end position="261"/>
    </location>
</feature>
<dbReference type="AlphaFoldDB" id="A0A8S1IRS2"/>
<feature type="repeat" description="WD" evidence="4">
    <location>
        <begin position="86"/>
        <end position="117"/>
    </location>
</feature>
<reference evidence="6" key="1">
    <citation type="submission" date="2020-12" db="EMBL/GenBank/DDBJ databases">
        <authorList>
            <person name="Iha C."/>
        </authorList>
    </citation>
    <scope>NUCLEOTIDE SEQUENCE</scope>
</reference>
<evidence type="ECO:0000313" key="7">
    <source>
        <dbReference type="Proteomes" id="UP000708148"/>
    </source>
</evidence>
<comment type="similarity">
    <text evidence="1">Belongs to the WD repeat WDR48 family.</text>
</comment>
<evidence type="ECO:0000256" key="2">
    <source>
        <dbReference type="ARBA" id="ARBA00022574"/>
    </source>
</evidence>
<keyword evidence="3" id="KW-0677">Repeat</keyword>
<accession>A0A8S1IRS2</accession>
<dbReference type="InterPro" id="IPR051246">
    <property type="entry name" value="WDR48"/>
</dbReference>
<feature type="repeat" description="WD" evidence="4">
    <location>
        <begin position="41"/>
        <end position="82"/>
    </location>
</feature>
<keyword evidence="2 4" id="KW-0853">WD repeat</keyword>
<evidence type="ECO:0000256" key="1">
    <source>
        <dbReference type="ARBA" id="ARBA00006917"/>
    </source>
</evidence>
<dbReference type="Gene3D" id="2.130.10.10">
    <property type="entry name" value="YVTN repeat-like/Quinoprotein amine dehydrogenase"/>
    <property type="match status" value="2"/>
</dbReference>
<dbReference type="PANTHER" id="PTHR19862:SF14">
    <property type="entry name" value="WD REPEAT-CONTAINING PROTEIN 48"/>
    <property type="match status" value="1"/>
</dbReference>
<feature type="region of interest" description="Disordered" evidence="5">
    <location>
        <begin position="1"/>
        <end position="29"/>
    </location>
</feature>
<dbReference type="InterPro" id="IPR021772">
    <property type="entry name" value="WDR48/Bun107"/>
</dbReference>
<evidence type="ECO:0000256" key="3">
    <source>
        <dbReference type="ARBA" id="ARBA00022737"/>
    </source>
</evidence>
<feature type="compositionally biased region" description="Gly residues" evidence="5">
    <location>
        <begin position="1"/>
        <end position="18"/>
    </location>
</feature>
<organism evidence="6 7">
    <name type="scientific">Ostreobium quekettii</name>
    <dbReference type="NCBI Taxonomy" id="121088"/>
    <lineage>
        <taxon>Eukaryota</taxon>
        <taxon>Viridiplantae</taxon>
        <taxon>Chlorophyta</taxon>
        <taxon>core chlorophytes</taxon>
        <taxon>Ulvophyceae</taxon>
        <taxon>TCBD clade</taxon>
        <taxon>Bryopsidales</taxon>
        <taxon>Ostreobineae</taxon>
        <taxon>Ostreobiaceae</taxon>
        <taxon>Ostreobium</taxon>
    </lineage>
</organism>
<dbReference type="Pfam" id="PF00400">
    <property type="entry name" value="WD40"/>
    <property type="match status" value="5"/>
</dbReference>
<proteinExistence type="inferred from homology"/>
<protein>
    <recommendedName>
        <fullName evidence="8">WD40 repeat-like protein</fullName>
    </recommendedName>
</protein>
<dbReference type="SMART" id="SM00320">
    <property type="entry name" value="WD40"/>
    <property type="match status" value="7"/>
</dbReference>
<dbReference type="InterPro" id="IPR020472">
    <property type="entry name" value="WD40_PAC1"/>
</dbReference>
<dbReference type="InterPro" id="IPR036322">
    <property type="entry name" value="WD40_repeat_dom_sf"/>
</dbReference>
<sequence>MNGMRGRGGGYAGTGFGAGPRSHRAQKEDRKVAVTFGRGDGDQHCSGIQSLVLTAAGDRLFTASRDATVKRWNVEEGQRPRFETSFDGHSEWVNDAVLVRDKLLVTGSSDKTLRVWDAHSAGHQMLSRQSHSDYVTALAASPVEALVASAGLRAEVCLWDLKQSPEKLTSLKLFPRDPSKEKGSMYAVALSSAGTLVAAGSSDDITRIFDARSGKKVMKLKGHTGNIRALLFNAEGTRLLSGSSDHTFKLWDLGLQRCIQTCGVHMDSVWSLVASDNFNVVLSGGRDKCVYRTNMLNRTSELLFMEEHPITKMAASPSGGSVWVATASSSVNKWNIPVKLPTDSSLWNAPDGSKAVPGRPHLLHASHRRSSDVSKLLDPLQPNPAATITGLPAIIDRAVLRNQRHLLLKDQTGEVTLLDVTSGRIVKNYGVVDFKTMEADLFEPNSVPKWFDHDNRLGMVTVTLETPKCFFAEVYARDFGVDAPEDRRMNYGDGMLRGVFATWAFHRKPEFLEHAPGDSMDLWGKGWADAEGRTMPSFRFWERTRPAVWVSSTNTEGEVWRASVQMLPKAVNDREDIPEWVAECVLRLRIPTQKSWKCSFHLIPLDDSLPQLNQSRLTAPRILQIRKVSQYLKQKLLELDPPVNVEIPPVDFTDVTNDPYYTEKRDSDEPYQEVVLTCKDYALPFSMSVGSVIEYIWREGDEDLDIMYCMRGREFPLPDIPPRVS</sequence>
<dbReference type="PROSITE" id="PS50294">
    <property type="entry name" value="WD_REPEATS_REGION"/>
    <property type="match status" value="2"/>
</dbReference>
<dbReference type="Pfam" id="PF11816">
    <property type="entry name" value="DUF3337"/>
    <property type="match status" value="1"/>
</dbReference>
<comment type="caution">
    <text evidence="6">The sequence shown here is derived from an EMBL/GenBank/DDBJ whole genome shotgun (WGS) entry which is preliminary data.</text>
</comment>
<name>A0A8S1IRS2_9CHLO</name>
<dbReference type="OrthoDB" id="2421129at2759"/>
<evidence type="ECO:0000313" key="6">
    <source>
        <dbReference type="EMBL" id="CAD7697574.1"/>
    </source>
</evidence>
<dbReference type="GO" id="GO:0043130">
    <property type="term" value="F:ubiquitin binding"/>
    <property type="evidence" value="ECO:0007669"/>
    <property type="project" value="TreeGrafter"/>
</dbReference>
<dbReference type="PANTHER" id="PTHR19862">
    <property type="entry name" value="WD REPEAT-CONTAINING PROTEIN 48"/>
    <property type="match status" value="1"/>
</dbReference>
<dbReference type="PRINTS" id="PR00320">
    <property type="entry name" value="GPROTEINBRPT"/>
</dbReference>
<feature type="repeat" description="WD" evidence="4">
    <location>
        <begin position="128"/>
        <end position="169"/>
    </location>
</feature>
<dbReference type="EMBL" id="CAJHUC010000677">
    <property type="protein sequence ID" value="CAD7697574.1"/>
    <property type="molecule type" value="Genomic_DNA"/>
</dbReference>